<proteinExistence type="predicted"/>
<keyword evidence="2 4" id="KW-0808">Transferase</keyword>
<dbReference type="EC" id="2.4.-.-" evidence="4"/>
<dbReference type="AlphaFoldDB" id="A0A948T283"/>
<evidence type="ECO:0000256" key="2">
    <source>
        <dbReference type="ARBA" id="ARBA00022679"/>
    </source>
</evidence>
<name>A0A948T283_9FIRM</name>
<sequence length="333" mass="37842">MAAVLSCILPVHGPAPQLGQTLDSILNQSFGWFELLLLDDGSTNENTSLCRQYAQKDVRIRLFRLSQASEAEMKNTAIDEAEGRYLAFVEPGEMLGSKAFAKMVQAMENRGLDWISANYTLQGSQQSQPMEHPAFAAQEKEQLWQQFPSYYKTGQLEVLCNKLYRTQLIREFGLRFLPLEAWMQTLTFQLDYLRAVRSMEHMAESLAQCPVPPWQEDTQPLASLTMTQQKLEALHPFLNEEQQASLYAPLVADSLPPLVTTQFDLVCSKETNYSFEERSQALETIFAQPLWHAALLSQLKQRTGFYNQCVCKAVEAKNPSLILLPLRLKRPKG</sequence>
<dbReference type="InterPro" id="IPR001173">
    <property type="entry name" value="Glyco_trans_2-like"/>
</dbReference>
<gene>
    <name evidence="4" type="ORF">H9882_03965</name>
</gene>
<evidence type="ECO:0000313" key="5">
    <source>
        <dbReference type="Proteomes" id="UP000713596"/>
    </source>
</evidence>
<dbReference type="Gene3D" id="3.90.550.10">
    <property type="entry name" value="Spore Coat Polysaccharide Biosynthesis Protein SpsA, Chain A"/>
    <property type="match status" value="1"/>
</dbReference>
<dbReference type="PANTHER" id="PTHR22916">
    <property type="entry name" value="GLYCOSYLTRANSFERASE"/>
    <property type="match status" value="1"/>
</dbReference>
<dbReference type="PANTHER" id="PTHR22916:SF51">
    <property type="entry name" value="GLYCOSYLTRANSFERASE EPSH-RELATED"/>
    <property type="match status" value="1"/>
</dbReference>
<keyword evidence="1 4" id="KW-0328">Glycosyltransferase</keyword>
<feature type="domain" description="Glycosyltransferase 2-like" evidence="3">
    <location>
        <begin position="6"/>
        <end position="139"/>
    </location>
</feature>
<comment type="caution">
    <text evidence="4">The sequence shown here is derived from an EMBL/GenBank/DDBJ whole genome shotgun (WGS) entry which is preliminary data.</text>
</comment>
<organism evidence="4 5">
    <name type="scientific">Candidatus Allofournierella pullistercoris</name>
    <dbReference type="NCBI Taxonomy" id="2838597"/>
    <lineage>
        <taxon>Bacteria</taxon>
        <taxon>Bacillati</taxon>
        <taxon>Bacillota</taxon>
        <taxon>Clostridia</taxon>
        <taxon>Eubacteriales</taxon>
        <taxon>Oscillospiraceae</taxon>
        <taxon>Allofournierella</taxon>
    </lineage>
</organism>
<dbReference type="GO" id="GO:0016757">
    <property type="term" value="F:glycosyltransferase activity"/>
    <property type="evidence" value="ECO:0007669"/>
    <property type="project" value="UniProtKB-KW"/>
</dbReference>
<protein>
    <submittedName>
        <fullName evidence="4">Glycosyltransferase</fullName>
        <ecNumber evidence="4">2.4.-.-</ecNumber>
    </submittedName>
</protein>
<evidence type="ECO:0000313" key="4">
    <source>
        <dbReference type="EMBL" id="MBU3806030.1"/>
    </source>
</evidence>
<evidence type="ECO:0000259" key="3">
    <source>
        <dbReference type="Pfam" id="PF00535"/>
    </source>
</evidence>
<dbReference type="CDD" id="cd00761">
    <property type="entry name" value="Glyco_tranf_GTA_type"/>
    <property type="match status" value="1"/>
</dbReference>
<reference evidence="4" key="2">
    <citation type="submission" date="2021-04" db="EMBL/GenBank/DDBJ databases">
        <authorList>
            <person name="Gilroy R."/>
        </authorList>
    </citation>
    <scope>NUCLEOTIDE SEQUENCE</scope>
    <source>
        <strain evidence="4">B5_2728</strain>
    </source>
</reference>
<dbReference type="EMBL" id="JAHLFP010000031">
    <property type="protein sequence ID" value="MBU3806030.1"/>
    <property type="molecule type" value="Genomic_DNA"/>
</dbReference>
<dbReference type="Pfam" id="PF00535">
    <property type="entry name" value="Glycos_transf_2"/>
    <property type="match status" value="1"/>
</dbReference>
<dbReference type="InterPro" id="IPR029044">
    <property type="entry name" value="Nucleotide-diphossugar_trans"/>
</dbReference>
<dbReference type="Proteomes" id="UP000713596">
    <property type="component" value="Unassembled WGS sequence"/>
</dbReference>
<reference evidence="4" key="1">
    <citation type="journal article" date="2021" name="PeerJ">
        <title>Extensive microbial diversity within the chicken gut microbiome revealed by metagenomics and culture.</title>
        <authorList>
            <person name="Gilroy R."/>
            <person name="Ravi A."/>
            <person name="Getino M."/>
            <person name="Pursley I."/>
            <person name="Horton D.L."/>
            <person name="Alikhan N.F."/>
            <person name="Baker D."/>
            <person name="Gharbi K."/>
            <person name="Hall N."/>
            <person name="Watson M."/>
            <person name="Adriaenssens E.M."/>
            <person name="Foster-Nyarko E."/>
            <person name="Jarju S."/>
            <person name="Secka A."/>
            <person name="Antonio M."/>
            <person name="Oren A."/>
            <person name="Chaudhuri R.R."/>
            <person name="La Ragione R."/>
            <person name="Hildebrand F."/>
            <person name="Pallen M.J."/>
        </authorList>
    </citation>
    <scope>NUCLEOTIDE SEQUENCE</scope>
    <source>
        <strain evidence="4">B5_2728</strain>
    </source>
</reference>
<evidence type="ECO:0000256" key="1">
    <source>
        <dbReference type="ARBA" id="ARBA00022676"/>
    </source>
</evidence>
<dbReference type="SUPFAM" id="SSF53448">
    <property type="entry name" value="Nucleotide-diphospho-sugar transferases"/>
    <property type="match status" value="1"/>
</dbReference>
<accession>A0A948T283</accession>